<dbReference type="OrthoDB" id="550424at2759"/>
<dbReference type="Proteomes" id="UP001055712">
    <property type="component" value="Unassembled WGS sequence"/>
</dbReference>
<evidence type="ECO:0000256" key="2">
    <source>
        <dbReference type="ARBA" id="ARBA00022803"/>
    </source>
</evidence>
<dbReference type="GO" id="GO:0016020">
    <property type="term" value="C:membrane"/>
    <property type="evidence" value="ECO:0007669"/>
    <property type="project" value="TreeGrafter"/>
</dbReference>
<dbReference type="PROSITE" id="PS50005">
    <property type="entry name" value="TPR"/>
    <property type="match status" value="1"/>
</dbReference>
<gene>
    <name evidence="4" type="ORF">D9Q98_004853</name>
</gene>
<dbReference type="InterPro" id="IPR047150">
    <property type="entry name" value="SGT"/>
</dbReference>
<dbReference type="Gene3D" id="1.25.40.10">
    <property type="entry name" value="Tetratricopeptide repeat domain"/>
    <property type="match status" value="1"/>
</dbReference>
<dbReference type="AlphaFoldDB" id="A0A9D4YWI3"/>
<keyword evidence="2 3" id="KW-0802">TPR repeat</keyword>
<organism evidence="4 5">
    <name type="scientific">Chlorella vulgaris</name>
    <name type="common">Green alga</name>
    <dbReference type="NCBI Taxonomy" id="3077"/>
    <lineage>
        <taxon>Eukaryota</taxon>
        <taxon>Viridiplantae</taxon>
        <taxon>Chlorophyta</taxon>
        <taxon>core chlorophytes</taxon>
        <taxon>Trebouxiophyceae</taxon>
        <taxon>Chlorellales</taxon>
        <taxon>Chlorellaceae</taxon>
        <taxon>Chlorella clade</taxon>
        <taxon>Chlorella</taxon>
    </lineage>
</organism>
<feature type="repeat" description="TPR" evidence="3">
    <location>
        <begin position="70"/>
        <end position="103"/>
    </location>
</feature>
<protein>
    <submittedName>
        <fullName evidence="4">Uncharacterized protein</fullName>
    </submittedName>
</protein>
<name>A0A9D4YWI3_CHLVU</name>
<dbReference type="GO" id="GO:0060090">
    <property type="term" value="F:molecular adaptor activity"/>
    <property type="evidence" value="ECO:0007669"/>
    <property type="project" value="TreeGrafter"/>
</dbReference>
<keyword evidence="5" id="KW-1185">Reference proteome</keyword>
<dbReference type="EMBL" id="SIDB01000007">
    <property type="protein sequence ID" value="KAI3430257.1"/>
    <property type="molecule type" value="Genomic_DNA"/>
</dbReference>
<reference evidence="4" key="2">
    <citation type="submission" date="2020-11" db="EMBL/GenBank/DDBJ databases">
        <authorList>
            <person name="Cecchin M."/>
            <person name="Marcolungo L."/>
            <person name="Rossato M."/>
            <person name="Girolomoni L."/>
            <person name="Cosentino E."/>
            <person name="Cuine S."/>
            <person name="Li-Beisson Y."/>
            <person name="Delledonne M."/>
            <person name="Ballottari M."/>
        </authorList>
    </citation>
    <scope>NUCLEOTIDE SEQUENCE</scope>
    <source>
        <strain evidence="4">211/11P</strain>
        <tissue evidence="4">Whole cell</tissue>
    </source>
</reference>
<dbReference type="SUPFAM" id="SSF48452">
    <property type="entry name" value="TPR-like"/>
    <property type="match status" value="1"/>
</dbReference>
<dbReference type="InterPro" id="IPR019734">
    <property type="entry name" value="TPR_rpt"/>
</dbReference>
<dbReference type="Pfam" id="PF13181">
    <property type="entry name" value="TPR_8"/>
    <property type="match status" value="1"/>
</dbReference>
<dbReference type="GO" id="GO:0072380">
    <property type="term" value="C:TRC complex"/>
    <property type="evidence" value="ECO:0007669"/>
    <property type="project" value="TreeGrafter"/>
</dbReference>
<dbReference type="SMART" id="SM00028">
    <property type="entry name" value="TPR"/>
    <property type="match status" value="2"/>
</dbReference>
<comment type="caution">
    <text evidence="4">The sequence shown here is derived from an EMBL/GenBank/DDBJ whole genome shotgun (WGS) entry which is preliminary data.</text>
</comment>
<evidence type="ECO:0000313" key="4">
    <source>
        <dbReference type="EMBL" id="KAI3430257.1"/>
    </source>
</evidence>
<dbReference type="GO" id="GO:0006620">
    <property type="term" value="P:post-translational protein targeting to endoplasmic reticulum membrane"/>
    <property type="evidence" value="ECO:0007669"/>
    <property type="project" value="TreeGrafter"/>
</dbReference>
<evidence type="ECO:0000313" key="5">
    <source>
        <dbReference type="Proteomes" id="UP001055712"/>
    </source>
</evidence>
<dbReference type="PANTHER" id="PTHR45831">
    <property type="entry name" value="LD24721P"/>
    <property type="match status" value="1"/>
</dbReference>
<sequence length="131" mass="14654">MQDERLLRATRAMKLKDYDTAMKLLSQEAADKPDGFIVFDLRAACCLHSGKHEQALDDAMQCTKLNPEWARGWARLGAAQLCMGHMRASVSAYRQGLELDPASSEMQLGLKMAQQAQAAVPQDRRKAMHHI</sequence>
<accession>A0A9D4YWI3</accession>
<proteinExistence type="predicted"/>
<keyword evidence="1" id="KW-0677">Repeat</keyword>
<evidence type="ECO:0000256" key="3">
    <source>
        <dbReference type="PROSITE-ProRule" id="PRU00339"/>
    </source>
</evidence>
<evidence type="ECO:0000256" key="1">
    <source>
        <dbReference type="ARBA" id="ARBA00022737"/>
    </source>
</evidence>
<dbReference type="InterPro" id="IPR011990">
    <property type="entry name" value="TPR-like_helical_dom_sf"/>
</dbReference>
<dbReference type="PANTHER" id="PTHR45831:SF2">
    <property type="entry name" value="LD24721P"/>
    <property type="match status" value="1"/>
</dbReference>
<reference evidence="4" key="1">
    <citation type="journal article" date="2019" name="Plant J.">
        <title>Chlorella vulgaris genome assembly and annotation reveals the molecular basis for metabolic acclimation to high light conditions.</title>
        <authorList>
            <person name="Cecchin M."/>
            <person name="Marcolungo L."/>
            <person name="Rossato M."/>
            <person name="Girolomoni L."/>
            <person name="Cosentino E."/>
            <person name="Cuine S."/>
            <person name="Li-Beisson Y."/>
            <person name="Delledonne M."/>
            <person name="Ballottari M."/>
        </authorList>
    </citation>
    <scope>NUCLEOTIDE SEQUENCE</scope>
    <source>
        <strain evidence="4">211/11P</strain>
    </source>
</reference>